<reference evidence="1 2" key="1">
    <citation type="journal article" date="2016" name="Genome Biol. Evol.">
        <title>Gene Family Evolution Reflects Adaptation to Soil Environmental Stressors in the Genome of the Collembolan Orchesella cincta.</title>
        <authorList>
            <person name="Faddeeva-Vakhrusheva A."/>
            <person name="Derks M.F."/>
            <person name="Anvar S.Y."/>
            <person name="Agamennone V."/>
            <person name="Suring W."/>
            <person name="Smit S."/>
            <person name="van Straalen N.M."/>
            <person name="Roelofs D."/>
        </authorList>
    </citation>
    <scope>NUCLEOTIDE SEQUENCE [LARGE SCALE GENOMIC DNA]</scope>
    <source>
        <tissue evidence="1">Mixed pool</tissue>
    </source>
</reference>
<gene>
    <name evidence="1" type="ORF">Ocin01_09196</name>
</gene>
<accession>A0A1D2MWR7</accession>
<dbReference type="Proteomes" id="UP000094527">
    <property type="component" value="Unassembled WGS sequence"/>
</dbReference>
<dbReference type="AlphaFoldDB" id="A0A1D2MWR7"/>
<name>A0A1D2MWR7_ORCCI</name>
<protein>
    <submittedName>
        <fullName evidence="1">Uncharacterized protein</fullName>
    </submittedName>
</protein>
<evidence type="ECO:0000313" key="1">
    <source>
        <dbReference type="EMBL" id="ODM97489.1"/>
    </source>
</evidence>
<proteinExistence type="predicted"/>
<evidence type="ECO:0000313" key="2">
    <source>
        <dbReference type="Proteomes" id="UP000094527"/>
    </source>
</evidence>
<comment type="caution">
    <text evidence="1">The sequence shown here is derived from an EMBL/GenBank/DDBJ whole genome shotgun (WGS) entry which is preliminary data.</text>
</comment>
<sequence>MNTNKDQRQKRKFTLPSLQNLLIFDAEDGPLSPKAPKSPKIIKGSPNRGRLPTCSICIDDLIIFDEEPVGESKT</sequence>
<keyword evidence="2" id="KW-1185">Reference proteome</keyword>
<organism evidence="1 2">
    <name type="scientific">Orchesella cincta</name>
    <name type="common">Springtail</name>
    <name type="synonym">Podura cincta</name>
    <dbReference type="NCBI Taxonomy" id="48709"/>
    <lineage>
        <taxon>Eukaryota</taxon>
        <taxon>Metazoa</taxon>
        <taxon>Ecdysozoa</taxon>
        <taxon>Arthropoda</taxon>
        <taxon>Hexapoda</taxon>
        <taxon>Collembola</taxon>
        <taxon>Entomobryomorpha</taxon>
        <taxon>Entomobryoidea</taxon>
        <taxon>Orchesellidae</taxon>
        <taxon>Orchesellinae</taxon>
        <taxon>Orchesella</taxon>
    </lineage>
</organism>
<dbReference type="EMBL" id="LJIJ01000438">
    <property type="protein sequence ID" value="ODM97489.1"/>
    <property type="molecule type" value="Genomic_DNA"/>
</dbReference>